<dbReference type="EMBL" id="CP005078">
    <property type="protein sequence ID" value="AGM25840.1"/>
    <property type="molecule type" value="Genomic_DNA"/>
</dbReference>
<organism evidence="7 8">
    <name type="scientific">Spiroplasma syrphidicola EA-1</name>
    <dbReference type="NCBI Taxonomy" id="1276229"/>
    <lineage>
        <taxon>Bacteria</taxon>
        <taxon>Bacillati</taxon>
        <taxon>Mycoplasmatota</taxon>
        <taxon>Mollicutes</taxon>
        <taxon>Entomoplasmatales</taxon>
        <taxon>Spiroplasmataceae</taxon>
        <taxon>Spiroplasma</taxon>
    </lineage>
</organism>
<dbReference type="Proteomes" id="UP000013963">
    <property type="component" value="Chromosome"/>
</dbReference>
<evidence type="ECO:0000256" key="1">
    <source>
        <dbReference type="ARBA" id="ARBA00004141"/>
    </source>
</evidence>
<reference evidence="7 8" key="1">
    <citation type="journal article" date="2013" name="Genome Biol. Evol.">
        <title>Complete genomes of two dipteran-associated spiroplasmas provided insights into the origin, dynamics, and impacts of viral invasion in spiroplasma.</title>
        <authorList>
            <person name="Ku C."/>
            <person name="Lo W.S."/>
            <person name="Chen L.L."/>
            <person name="Kuo C.H."/>
        </authorList>
    </citation>
    <scope>NUCLEOTIDE SEQUENCE [LARGE SCALE GENOMIC DNA]</scope>
    <source>
        <strain evidence="7">EA-1</strain>
    </source>
</reference>
<evidence type="ECO:0000259" key="6">
    <source>
        <dbReference type="Pfam" id="PF06271"/>
    </source>
</evidence>
<name>R4UI64_9MOLU</name>
<sequence length="259" mass="30155">MKIITQKTVDDLPEVNEQTVKKPLPSTESEPSELDYFLLASPWRIILARFFDIIIASILPLVLSITMVKWNPTYAIWGPILLIVITFIFLFLYFIIVPYLWGGKTFCKWVLRIKLICLNQKITFLALFVRETLIIFIPWLIELLFDFACIMIFKINIIDLFKNKTIDAPIVVVIMKIVVTFYFLWYLGLVFAVIFNKDHQILLDRQSKLMIVKIKPKEAVVTSKPVKKLINRDKKHVHLGTDQPGNLTDEALKEIDELT</sequence>
<evidence type="ECO:0000256" key="2">
    <source>
        <dbReference type="ARBA" id="ARBA00022692"/>
    </source>
</evidence>
<evidence type="ECO:0000313" key="8">
    <source>
        <dbReference type="Proteomes" id="UP000013963"/>
    </source>
</evidence>
<proteinExistence type="predicted"/>
<dbReference type="PATRIC" id="fig|1276229.3.peg.243"/>
<protein>
    <recommendedName>
        <fullName evidence="6">RDD domain-containing protein</fullName>
    </recommendedName>
</protein>
<dbReference type="OrthoDB" id="392036at2"/>
<gene>
    <name evidence="7" type="ORF">SSYRP_v1c02440</name>
</gene>
<evidence type="ECO:0000256" key="4">
    <source>
        <dbReference type="ARBA" id="ARBA00023136"/>
    </source>
</evidence>
<keyword evidence="2 5" id="KW-0812">Transmembrane</keyword>
<accession>R4UI64</accession>
<dbReference type="HOGENOM" id="CLU_087255_0_0_14"/>
<dbReference type="RefSeq" id="WP_016340490.1">
    <property type="nucleotide sequence ID" value="NC_021284.1"/>
</dbReference>
<dbReference type="InterPro" id="IPR010432">
    <property type="entry name" value="RDD"/>
</dbReference>
<keyword evidence="3 5" id="KW-1133">Transmembrane helix</keyword>
<keyword evidence="8" id="KW-1185">Reference proteome</keyword>
<dbReference type="eggNOG" id="COG1714">
    <property type="taxonomic scope" value="Bacteria"/>
</dbReference>
<feature type="transmembrane region" description="Helical" evidence="5">
    <location>
        <begin position="74"/>
        <end position="101"/>
    </location>
</feature>
<feature type="transmembrane region" description="Helical" evidence="5">
    <location>
        <begin position="170"/>
        <end position="195"/>
    </location>
</feature>
<feature type="domain" description="RDD" evidence="6">
    <location>
        <begin position="40"/>
        <end position="205"/>
    </location>
</feature>
<keyword evidence="4 5" id="KW-0472">Membrane</keyword>
<comment type="subcellular location">
    <subcellularLocation>
        <location evidence="1">Membrane</location>
        <topology evidence="1">Multi-pass membrane protein</topology>
    </subcellularLocation>
</comment>
<dbReference type="KEGG" id="ssyr:SSYRP_v1c02440"/>
<evidence type="ECO:0000256" key="3">
    <source>
        <dbReference type="ARBA" id="ARBA00022989"/>
    </source>
</evidence>
<evidence type="ECO:0000256" key="5">
    <source>
        <dbReference type="SAM" id="Phobius"/>
    </source>
</evidence>
<dbReference type="AlphaFoldDB" id="R4UI64"/>
<dbReference type="GO" id="GO:0016020">
    <property type="term" value="C:membrane"/>
    <property type="evidence" value="ECO:0007669"/>
    <property type="project" value="UniProtKB-SubCell"/>
</dbReference>
<dbReference type="STRING" id="1276229.SSYRP_v1c02440"/>
<feature type="transmembrane region" description="Helical" evidence="5">
    <location>
        <begin position="46"/>
        <end position="68"/>
    </location>
</feature>
<evidence type="ECO:0000313" key="7">
    <source>
        <dbReference type="EMBL" id="AGM25840.1"/>
    </source>
</evidence>
<dbReference type="Pfam" id="PF06271">
    <property type="entry name" value="RDD"/>
    <property type="match status" value="1"/>
</dbReference>